<dbReference type="InterPro" id="IPR002126">
    <property type="entry name" value="Cadherin-like_dom"/>
</dbReference>
<evidence type="ECO:0000256" key="3">
    <source>
        <dbReference type="ARBA" id="ARBA00022737"/>
    </source>
</evidence>
<evidence type="ECO:0000256" key="6">
    <source>
        <dbReference type="ARBA" id="ARBA00023136"/>
    </source>
</evidence>
<gene>
    <name evidence="11" type="ORF">DdX_12128</name>
</gene>
<proteinExistence type="predicted"/>
<evidence type="ECO:0000313" key="11">
    <source>
        <dbReference type="EMBL" id="KAI1707899.1"/>
    </source>
</evidence>
<keyword evidence="5 9" id="KW-1133">Transmembrane helix</keyword>
<evidence type="ECO:0000256" key="5">
    <source>
        <dbReference type="ARBA" id="ARBA00022989"/>
    </source>
</evidence>
<keyword evidence="4 8" id="KW-0106">Calcium</keyword>
<dbReference type="PROSITE" id="PS00232">
    <property type="entry name" value="CADHERIN_1"/>
    <property type="match status" value="1"/>
</dbReference>
<dbReference type="Pfam" id="PF00028">
    <property type="entry name" value="Cadherin"/>
    <property type="match status" value="1"/>
</dbReference>
<evidence type="ECO:0000256" key="9">
    <source>
        <dbReference type="SAM" id="Phobius"/>
    </source>
</evidence>
<dbReference type="SMART" id="SM00112">
    <property type="entry name" value="CA"/>
    <property type="match status" value="3"/>
</dbReference>
<evidence type="ECO:0000256" key="4">
    <source>
        <dbReference type="ARBA" id="ARBA00022837"/>
    </source>
</evidence>
<dbReference type="InterPro" id="IPR015919">
    <property type="entry name" value="Cadherin-like_sf"/>
</dbReference>
<evidence type="ECO:0000256" key="8">
    <source>
        <dbReference type="PROSITE-ProRule" id="PRU00043"/>
    </source>
</evidence>
<reference evidence="11" key="1">
    <citation type="submission" date="2022-01" db="EMBL/GenBank/DDBJ databases">
        <title>Genome Sequence Resource for Two Populations of Ditylenchus destructor, the Migratory Endoparasitic Phytonematode.</title>
        <authorList>
            <person name="Zhang H."/>
            <person name="Lin R."/>
            <person name="Xie B."/>
        </authorList>
    </citation>
    <scope>NUCLEOTIDE SEQUENCE</scope>
    <source>
        <strain evidence="11">BazhouSP</strain>
    </source>
</reference>
<dbReference type="GO" id="GO:0005886">
    <property type="term" value="C:plasma membrane"/>
    <property type="evidence" value="ECO:0007669"/>
    <property type="project" value="InterPro"/>
</dbReference>
<accession>A0AAD4MXK3</accession>
<dbReference type="EMBL" id="JAKKPZ010000038">
    <property type="protein sequence ID" value="KAI1707899.1"/>
    <property type="molecule type" value="Genomic_DNA"/>
</dbReference>
<evidence type="ECO:0000259" key="10">
    <source>
        <dbReference type="PROSITE" id="PS50268"/>
    </source>
</evidence>
<keyword evidence="7" id="KW-0325">Glycoprotein</keyword>
<dbReference type="PANTHER" id="PTHR24028">
    <property type="entry name" value="CADHERIN-87A"/>
    <property type="match status" value="1"/>
</dbReference>
<comment type="subcellular location">
    <subcellularLocation>
        <location evidence="1">Membrane</location>
        <topology evidence="1">Single-pass membrane protein</topology>
    </subcellularLocation>
</comment>
<comment type="caution">
    <text evidence="11">The sequence shown here is derived from an EMBL/GenBank/DDBJ whole genome shotgun (WGS) entry which is preliminary data.</text>
</comment>
<keyword evidence="2 9" id="KW-0812">Transmembrane</keyword>
<dbReference type="GO" id="GO:0007156">
    <property type="term" value="P:homophilic cell adhesion via plasma membrane adhesion molecules"/>
    <property type="evidence" value="ECO:0007669"/>
    <property type="project" value="InterPro"/>
</dbReference>
<dbReference type="PANTHER" id="PTHR24028:SF263">
    <property type="entry name" value="CADHERIN-RELATED FAMILY MEMBER 1"/>
    <property type="match status" value="1"/>
</dbReference>
<feature type="transmembrane region" description="Helical" evidence="9">
    <location>
        <begin position="521"/>
        <end position="546"/>
    </location>
</feature>
<dbReference type="InterPro" id="IPR020894">
    <property type="entry name" value="Cadherin_CS"/>
</dbReference>
<sequence>MSLRDILLADCCYLLATLKGTLITTLPLLDGTVVENGGKIKLELLRGSEYVVLDARSKQLLLRKAIDRDMGMNKFEAVVQCSTIGANDSHNTNVNITTFVFVSDVNDNAPRFSHSEFLVKIPEELPIGTIVPLEFEAVDDDQHGPNSFVHYRIVNIKSALTAHNLKPSPILETVLRIPDSHIPRLVIGNRIDFESIQAFEVEVLAEDSGKLPLSSRAKIHVQVLDVDDLDPQFDFEFYTANISSSQRLHILPRPIFAKDADSFNQSLAYSLSGNHSDKFLIDNHTGEVHFIGRIEDLPTSEVILIVHAQQIDRPERRSQTVLIVQHNETVSKFTDSEPYSSYFIQVSSNFQLAADKSTNQDDIPFSFDNTAAALVVDGNLLEPEYNFTLIGQKHLKDVSIHMRIQVHSSRGARPEFDLDEYLFEFDPENGKIIGQINAKVYITPCEDRNLAEQTCALFYSLLNANSNFVLDTYDGTLSIKNVEDLNAQFPIELIAMVEDVQGQRNFVRILVNGVHSDRRKISLSVILGVLCFLSFVGNAVLITVLFGRKEASNNYITMGTGRRRQPSTSHLWAGNACLEAGDVTITSNALAHITDTDSFSTLSLSGRSNLTAKF</sequence>
<evidence type="ECO:0000256" key="7">
    <source>
        <dbReference type="ARBA" id="ARBA00023180"/>
    </source>
</evidence>
<feature type="domain" description="Cadherin" evidence="10">
    <location>
        <begin position="20"/>
        <end position="112"/>
    </location>
</feature>
<dbReference type="InterPro" id="IPR050174">
    <property type="entry name" value="Protocadherin/Cadherin-CA"/>
</dbReference>
<dbReference type="Proteomes" id="UP001201812">
    <property type="component" value="Unassembled WGS sequence"/>
</dbReference>
<evidence type="ECO:0000313" key="12">
    <source>
        <dbReference type="Proteomes" id="UP001201812"/>
    </source>
</evidence>
<dbReference type="AlphaFoldDB" id="A0AAD4MXK3"/>
<keyword evidence="12" id="KW-1185">Reference proteome</keyword>
<dbReference type="PROSITE" id="PS50268">
    <property type="entry name" value="CADHERIN_2"/>
    <property type="match status" value="2"/>
</dbReference>
<dbReference type="PRINTS" id="PR00205">
    <property type="entry name" value="CADHERIN"/>
</dbReference>
<evidence type="ECO:0000256" key="1">
    <source>
        <dbReference type="ARBA" id="ARBA00004167"/>
    </source>
</evidence>
<protein>
    <submittedName>
        <fullName evidence="11">Cadherin domain-containing protein</fullName>
    </submittedName>
</protein>
<name>A0AAD4MXK3_9BILA</name>
<evidence type="ECO:0000256" key="2">
    <source>
        <dbReference type="ARBA" id="ARBA00022692"/>
    </source>
</evidence>
<keyword evidence="3" id="KW-0677">Repeat</keyword>
<feature type="domain" description="Cadherin" evidence="10">
    <location>
        <begin position="113"/>
        <end position="233"/>
    </location>
</feature>
<organism evidence="11 12">
    <name type="scientific">Ditylenchus destructor</name>
    <dbReference type="NCBI Taxonomy" id="166010"/>
    <lineage>
        <taxon>Eukaryota</taxon>
        <taxon>Metazoa</taxon>
        <taxon>Ecdysozoa</taxon>
        <taxon>Nematoda</taxon>
        <taxon>Chromadorea</taxon>
        <taxon>Rhabditida</taxon>
        <taxon>Tylenchina</taxon>
        <taxon>Tylenchomorpha</taxon>
        <taxon>Sphaerularioidea</taxon>
        <taxon>Anguinidae</taxon>
        <taxon>Anguininae</taxon>
        <taxon>Ditylenchus</taxon>
    </lineage>
</organism>
<keyword evidence="6 9" id="KW-0472">Membrane</keyword>
<dbReference type="SUPFAM" id="SSF49313">
    <property type="entry name" value="Cadherin-like"/>
    <property type="match status" value="2"/>
</dbReference>
<dbReference type="GO" id="GO:0005509">
    <property type="term" value="F:calcium ion binding"/>
    <property type="evidence" value="ECO:0007669"/>
    <property type="project" value="UniProtKB-UniRule"/>
</dbReference>
<dbReference type="Gene3D" id="2.60.40.60">
    <property type="entry name" value="Cadherins"/>
    <property type="match status" value="3"/>
</dbReference>
<dbReference type="CDD" id="cd11304">
    <property type="entry name" value="Cadherin_repeat"/>
    <property type="match status" value="1"/>
</dbReference>